<dbReference type="InterPro" id="IPR029069">
    <property type="entry name" value="HotDog_dom_sf"/>
</dbReference>
<dbReference type="CDD" id="cd00586">
    <property type="entry name" value="4HBT"/>
    <property type="match status" value="1"/>
</dbReference>
<dbReference type="SUPFAM" id="SSF54637">
    <property type="entry name" value="Thioesterase/thiol ester dehydrase-isomerase"/>
    <property type="match status" value="1"/>
</dbReference>
<evidence type="ECO:0000313" key="1">
    <source>
        <dbReference type="EMBL" id="PKU25317.1"/>
    </source>
</evidence>
<dbReference type="Gene3D" id="3.10.129.10">
    <property type="entry name" value="Hotdog Thioesterase"/>
    <property type="match status" value="1"/>
</dbReference>
<comment type="caution">
    <text evidence="1">The sequence shown here is derived from an EMBL/GenBank/DDBJ whole genome shotgun (WGS) entry which is preliminary data.</text>
</comment>
<organism evidence="1 2">
    <name type="scientific">Telmatospirillum siberiense</name>
    <dbReference type="NCBI Taxonomy" id="382514"/>
    <lineage>
        <taxon>Bacteria</taxon>
        <taxon>Pseudomonadati</taxon>
        <taxon>Pseudomonadota</taxon>
        <taxon>Alphaproteobacteria</taxon>
        <taxon>Rhodospirillales</taxon>
        <taxon>Rhodospirillaceae</taxon>
        <taxon>Telmatospirillum</taxon>
    </lineage>
</organism>
<dbReference type="PANTHER" id="PTHR12475">
    <property type="match status" value="1"/>
</dbReference>
<accession>A0A2N3PY34</accession>
<protein>
    <submittedName>
        <fullName evidence="1">Thioesterase</fullName>
    </submittedName>
</protein>
<reference evidence="2" key="1">
    <citation type="submission" date="2017-12" db="EMBL/GenBank/DDBJ databases">
        <title>Draft genome sequence of Telmatospirillum siberiense 26-4b1T, an acidotolerant peatland alphaproteobacterium potentially involved in sulfur cycling.</title>
        <authorList>
            <person name="Hausmann B."/>
            <person name="Pjevac P."/>
            <person name="Schreck K."/>
            <person name="Herbold C.W."/>
            <person name="Daims H."/>
            <person name="Wagner M."/>
            <person name="Pester M."/>
            <person name="Loy A."/>
        </authorList>
    </citation>
    <scope>NUCLEOTIDE SEQUENCE [LARGE SCALE GENOMIC DNA]</scope>
    <source>
        <strain evidence="2">26-4b1</strain>
    </source>
</reference>
<dbReference type="OrthoDB" id="3727779at2"/>
<proteinExistence type="predicted"/>
<dbReference type="InterPro" id="IPR051490">
    <property type="entry name" value="THEM6_lcsJ_thioesterase"/>
</dbReference>
<keyword evidence="2" id="KW-1185">Reference proteome</keyword>
<dbReference type="AlphaFoldDB" id="A0A2N3PY34"/>
<gene>
    <name evidence="1" type="ORF">CWS72_06890</name>
</gene>
<dbReference type="Pfam" id="PF13279">
    <property type="entry name" value="4HBT_2"/>
    <property type="match status" value="1"/>
</dbReference>
<dbReference type="Proteomes" id="UP000233293">
    <property type="component" value="Unassembled WGS sequence"/>
</dbReference>
<dbReference type="PANTHER" id="PTHR12475:SF4">
    <property type="entry name" value="PROTEIN THEM6"/>
    <property type="match status" value="1"/>
</dbReference>
<dbReference type="EMBL" id="PIUM01000005">
    <property type="protein sequence ID" value="PKU25317.1"/>
    <property type="molecule type" value="Genomic_DNA"/>
</dbReference>
<name>A0A2N3PY34_9PROT</name>
<sequence>MTQLIRLLRVIIASLFRDRLGPFDCSALAFRVMPADIDINLHMNNARYLAMMDLGRWDFILRSGLWRHVLKEKLQPVIGGAIVRFRRPLPPFRRFVLKTRQITWDDRWLYLEQTIESDGMLICSAQVRAAFLRGSATVPPARIAELVGAGRTPPSAPTWVQTWRDFDAGLDHQPSLVATGEVSCAH</sequence>
<evidence type="ECO:0000313" key="2">
    <source>
        <dbReference type="Proteomes" id="UP000233293"/>
    </source>
</evidence>
<dbReference type="RefSeq" id="WP_101249841.1">
    <property type="nucleotide sequence ID" value="NZ_PIUM01000005.1"/>
</dbReference>